<dbReference type="Proteomes" id="UP001207742">
    <property type="component" value="Unassembled WGS sequence"/>
</dbReference>
<evidence type="ECO:0000313" key="13">
    <source>
        <dbReference type="EMBL" id="MCW3484449.1"/>
    </source>
</evidence>
<name>A0ABT3IL13_9BACT</name>
<keyword evidence="4 10" id="KW-0561">Oxygen transport</keyword>
<dbReference type="PRINTS" id="PR00371">
    <property type="entry name" value="FPNCR"/>
</dbReference>
<feature type="domain" description="Globin" evidence="11">
    <location>
        <begin position="1"/>
        <end position="137"/>
    </location>
</feature>
<reference evidence="13 14" key="1">
    <citation type="submission" date="2022-10" db="EMBL/GenBank/DDBJ databases">
        <title>Chitinophaga nivalis PC15 sp. nov., isolated from Pyeongchang county, South Korea.</title>
        <authorList>
            <person name="Trinh H.N."/>
        </authorList>
    </citation>
    <scope>NUCLEOTIDE SEQUENCE [LARGE SCALE GENOMIC DNA]</scope>
    <source>
        <strain evidence="13 14">PC14</strain>
    </source>
</reference>
<dbReference type="SUPFAM" id="SSF52343">
    <property type="entry name" value="Ferredoxin reductase-like, C-terminal NADP-linked domain"/>
    <property type="match status" value="1"/>
</dbReference>
<keyword evidence="6" id="KW-0408">Iron</keyword>
<dbReference type="NCBIfam" id="NF009805">
    <property type="entry name" value="PRK13289.1"/>
    <property type="match status" value="1"/>
</dbReference>
<keyword evidence="13" id="KW-0560">Oxidoreductase</keyword>
<dbReference type="PROSITE" id="PS01033">
    <property type="entry name" value="GLOBIN"/>
    <property type="match status" value="1"/>
</dbReference>
<dbReference type="InterPro" id="IPR001433">
    <property type="entry name" value="OxRdtase_FAD/NAD-bd"/>
</dbReference>
<dbReference type="InterPro" id="IPR017938">
    <property type="entry name" value="Riboflavin_synthase-like_b-brl"/>
</dbReference>
<evidence type="ECO:0000259" key="12">
    <source>
        <dbReference type="PROSITE" id="PS51384"/>
    </source>
</evidence>
<evidence type="ECO:0000259" key="11">
    <source>
        <dbReference type="PROSITE" id="PS01033"/>
    </source>
</evidence>
<evidence type="ECO:0000256" key="6">
    <source>
        <dbReference type="ARBA" id="ARBA00023004"/>
    </source>
</evidence>
<dbReference type="Gene3D" id="1.10.490.10">
    <property type="entry name" value="Globins"/>
    <property type="match status" value="1"/>
</dbReference>
<dbReference type="InterPro" id="IPR012292">
    <property type="entry name" value="Globin/Proto"/>
</dbReference>
<evidence type="ECO:0000256" key="3">
    <source>
        <dbReference type="ARBA" id="ARBA00022617"/>
    </source>
</evidence>
<comment type="similarity">
    <text evidence="10">Belongs to the globin family.</text>
</comment>
<comment type="caution">
    <text evidence="13">The sequence shown here is derived from an EMBL/GenBank/DDBJ whole genome shotgun (WGS) entry which is preliminary data.</text>
</comment>
<sequence>MTTAQQHMILATVPVLREANVLLTTHFYKRMFQHNEELKHVFNMGNQQSGKQQTALAMTLLAYAENIENPAVLLPAINNIAHKHTSLQIQPAQYAIVGHHLLASIAEVLGQAATPAILDAWAAAYHQLATWMQGHEAAMYEQQAATPHSWTGWRTFTVRKKIAVSAEITSFYLYPADGGKVPRHQPGQFISLRLFLPEIALFQIRQYSISSAPNNDYYRISVKRETASQPDRNGMISNYLHDAVSENDNVEIAAPAGTFILQDTTRPAMFISGGVGLTPFMSMLETLLQQEEIPQVIWMHGCREAAVHAFKAELIQWEKEHESLTQKVFYNKVTAADIREGIHEGYPDIHQMNIAQHPAHMHYYLCGPGVFITKQYQDLLAAGISRDHIFYEEFGPQVLSLSTS</sequence>
<comment type="similarity">
    <text evidence="1">In the C-terminal section; belongs to the flavoprotein pyridine nucleotide cytochrome reductase family.</text>
</comment>
<protein>
    <recommendedName>
        <fullName evidence="2">nitric oxide dioxygenase</fullName>
        <ecNumber evidence="2">1.14.12.17</ecNumber>
    </recommendedName>
</protein>
<comment type="catalytic activity">
    <reaction evidence="9">
        <text>2 nitric oxide + NADPH + 2 O2 = 2 nitrate + NADP(+) + H(+)</text>
        <dbReference type="Rhea" id="RHEA:19465"/>
        <dbReference type="ChEBI" id="CHEBI:15378"/>
        <dbReference type="ChEBI" id="CHEBI:15379"/>
        <dbReference type="ChEBI" id="CHEBI:16480"/>
        <dbReference type="ChEBI" id="CHEBI:17632"/>
        <dbReference type="ChEBI" id="CHEBI:57783"/>
        <dbReference type="ChEBI" id="CHEBI:58349"/>
        <dbReference type="EC" id="1.14.12.17"/>
    </reaction>
</comment>
<evidence type="ECO:0000256" key="1">
    <source>
        <dbReference type="ARBA" id="ARBA00006401"/>
    </source>
</evidence>
<evidence type="ECO:0000256" key="10">
    <source>
        <dbReference type="RuleBase" id="RU000356"/>
    </source>
</evidence>
<dbReference type="Gene3D" id="3.40.50.80">
    <property type="entry name" value="Nucleotide-binding domain of ferredoxin-NADP reductase (FNR) module"/>
    <property type="match status" value="1"/>
</dbReference>
<dbReference type="PANTHER" id="PTHR43396:SF3">
    <property type="entry name" value="FLAVOHEMOPROTEIN"/>
    <property type="match status" value="1"/>
</dbReference>
<gene>
    <name evidence="13" type="primary">hmpA</name>
    <name evidence="13" type="ORF">OL497_11130</name>
</gene>
<dbReference type="EMBL" id="JAPDNS010000001">
    <property type="protein sequence ID" value="MCW3484449.1"/>
    <property type="molecule type" value="Genomic_DNA"/>
</dbReference>
<dbReference type="InterPro" id="IPR009050">
    <property type="entry name" value="Globin-like_sf"/>
</dbReference>
<dbReference type="SUPFAM" id="SSF63380">
    <property type="entry name" value="Riboflavin synthase domain-like"/>
    <property type="match status" value="1"/>
</dbReference>
<dbReference type="Pfam" id="PF00042">
    <property type="entry name" value="Globin"/>
    <property type="match status" value="1"/>
</dbReference>
<evidence type="ECO:0000256" key="5">
    <source>
        <dbReference type="ARBA" id="ARBA00022723"/>
    </source>
</evidence>
<dbReference type="CDD" id="cd14779">
    <property type="entry name" value="FHP_Ae-globin-like"/>
    <property type="match status" value="1"/>
</dbReference>
<dbReference type="PRINTS" id="PR00410">
    <property type="entry name" value="PHEHYDRXLASE"/>
</dbReference>
<dbReference type="Pfam" id="PF00175">
    <property type="entry name" value="NAD_binding_1"/>
    <property type="match status" value="1"/>
</dbReference>
<dbReference type="EC" id="1.14.12.17" evidence="2"/>
<evidence type="ECO:0000256" key="2">
    <source>
        <dbReference type="ARBA" id="ARBA00012229"/>
    </source>
</evidence>
<dbReference type="CDD" id="cd06184">
    <property type="entry name" value="flavohem_like_fad_nad_binding"/>
    <property type="match status" value="1"/>
</dbReference>
<dbReference type="SUPFAM" id="SSF46458">
    <property type="entry name" value="Globin-like"/>
    <property type="match status" value="1"/>
</dbReference>
<dbReference type="InterPro" id="IPR039261">
    <property type="entry name" value="FNR_nucleotide-bd"/>
</dbReference>
<dbReference type="InterPro" id="IPR001709">
    <property type="entry name" value="Flavoprot_Pyr_Nucl_cyt_Rdtase"/>
</dbReference>
<accession>A0ABT3IL13</accession>
<proteinExistence type="inferred from homology"/>
<keyword evidence="10" id="KW-0813">Transport</keyword>
<evidence type="ECO:0000256" key="7">
    <source>
        <dbReference type="ARBA" id="ARBA00023027"/>
    </source>
</evidence>
<keyword evidence="5" id="KW-0479">Metal-binding</keyword>
<keyword evidence="7" id="KW-0520">NAD</keyword>
<dbReference type="GO" id="GO:0008941">
    <property type="term" value="F:nitric oxide dioxygenase NAD(P)H activity"/>
    <property type="evidence" value="ECO:0007669"/>
    <property type="project" value="UniProtKB-EC"/>
</dbReference>
<dbReference type="PANTHER" id="PTHR43396">
    <property type="entry name" value="FLAVOHEMOPROTEIN"/>
    <property type="match status" value="1"/>
</dbReference>
<keyword evidence="3 10" id="KW-0349">Heme</keyword>
<comment type="catalytic activity">
    <reaction evidence="8">
        <text>2 nitric oxide + NADH + 2 O2 = 2 nitrate + NAD(+) + H(+)</text>
        <dbReference type="Rhea" id="RHEA:19469"/>
        <dbReference type="ChEBI" id="CHEBI:15378"/>
        <dbReference type="ChEBI" id="CHEBI:15379"/>
        <dbReference type="ChEBI" id="CHEBI:16480"/>
        <dbReference type="ChEBI" id="CHEBI:17632"/>
        <dbReference type="ChEBI" id="CHEBI:57540"/>
        <dbReference type="ChEBI" id="CHEBI:57945"/>
        <dbReference type="EC" id="1.14.12.17"/>
    </reaction>
</comment>
<dbReference type="PROSITE" id="PS51384">
    <property type="entry name" value="FAD_FR"/>
    <property type="match status" value="1"/>
</dbReference>
<dbReference type="Gene3D" id="2.40.30.10">
    <property type="entry name" value="Translation factors"/>
    <property type="match status" value="1"/>
</dbReference>
<evidence type="ECO:0000256" key="9">
    <source>
        <dbReference type="ARBA" id="ARBA00049433"/>
    </source>
</evidence>
<evidence type="ECO:0000313" key="14">
    <source>
        <dbReference type="Proteomes" id="UP001207742"/>
    </source>
</evidence>
<organism evidence="13 14">
    <name type="scientific">Chitinophaga nivalis</name>
    <dbReference type="NCBI Taxonomy" id="2991709"/>
    <lineage>
        <taxon>Bacteria</taxon>
        <taxon>Pseudomonadati</taxon>
        <taxon>Bacteroidota</taxon>
        <taxon>Chitinophagia</taxon>
        <taxon>Chitinophagales</taxon>
        <taxon>Chitinophagaceae</taxon>
        <taxon>Chitinophaga</taxon>
    </lineage>
</organism>
<dbReference type="InterPro" id="IPR017927">
    <property type="entry name" value="FAD-bd_FR_type"/>
</dbReference>
<evidence type="ECO:0000256" key="8">
    <source>
        <dbReference type="ARBA" id="ARBA00048649"/>
    </source>
</evidence>
<keyword evidence="14" id="KW-1185">Reference proteome</keyword>
<dbReference type="InterPro" id="IPR000971">
    <property type="entry name" value="Globin"/>
</dbReference>
<evidence type="ECO:0000256" key="4">
    <source>
        <dbReference type="ARBA" id="ARBA00022621"/>
    </source>
</evidence>
<dbReference type="RefSeq" id="WP_264730076.1">
    <property type="nucleotide sequence ID" value="NZ_JAPDNR010000001.1"/>
</dbReference>
<feature type="domain" description="FAD-binding FR-type" evidence="12">
    <location>
        <begin position="151"/>
        <end position="262"/>
    </location>
</feature>